<dbReference type="Proteomes" id="UP000565455">
    <property type="component" value="Unassembled WGS sequence"/>
</dbReference>
<keyword evidence="3" id="KW-1185">Reference proteome</keyword>
<feature type="compositionally biased region" description="Basic and acidic residues" evidence="1">
    <location>
        <begin position="13"/>
        <end position="26"/>
    </location>
</feature>
<dbReference type="GeneID" id="96602248"/>
<organism evidence="2 3">
    <name type="scientific">Methylobacterium fujisawaense</name>
    <dbReference type="NCBI Taxonomy" id="107400"/>
    <lineage>
        <taxon>Bacteria</taxon>
        <taxon>Pseudomonadati</taxon>
        <taxon>Pseudomonadota</taxon>
        <taxon>Alphaproteobacteria</taxon>
        <taxon>Hyphomicrobiales</taxon>
        <taxon>Methylobacteriaceae</taxon>
        <taxon>Methylobacterium</taxon>
    </lineage>
</organism>
<evidence type="ECO:0000313" key="3">
    <source>
        <dbReference type="Proteomes" id="UP000565455"/>
    </source>
</evidence>
<sequence length="159" mass="17285">MDHAGTEQAVAGEGDKSRRRSGEQDGCRCAASRARAVVRCEPRRGVSRDGEPGIRSRRIHLRLRPDPASGGLWAMSDPRPDLRPRIGAGPVRLPASLSGVCGQAPCAVGRRMERVHPGISFALLLGVVNRSKFACKGSILKIDVSDKEKHRKFVAREKD</sequence>
<proteinExistence type="predicted"/>
<evidence type="ECO:0000256" key="1">
    <source>
        <dbReference type="SAM" id="MobiDB-lite"/>
    </source>
</evidence>
<accession>A0ABR6D5P3</accession>
<dbReference type="RefSeq" id="WP_182591272.1">
    <property type="nucleotide sequence ID" value="NZ_JACJIM010000001.1"/>
</dbReference>
<name>A0ABR6D5P3_9HYPH</name>
<evidence type="ECO:0000313" key="2">
    <source>
        <dbReference type="EMBL" id="MBA9061113.1"/>
    </source>
</evidence>
<gene>
    <name evidence="2" type="ORF">GGQ91_000474</name>
</gene>
<comment type="caution">
    <text evidence="2">The sequence shown here is derived from an EMBL/GenBank/DDBJ whole genome shotgun (WGS) entry which is preliminary data.</text>
</comment>
<protein>
    <submittedName>
        <fullName evidence="2">Uncharacterized protein</fullName>
    </submittedName>
</protein>
<feature type="region of interest" description="Disordered" evidence="1">
    <location>
        <begin position="1"/>
        <end position="32"/>
    </location>
</feature>
<dbReference type="EMBL" id="JACJIM010000001">
    <property type="protein sequence ID" value="MBA9061113.1"/>
    <property type="molecule type" value="Genomic_DNA"/>
</dbReference>
<reference evidence="2 3" key="1">
    <citation type="submission" date="2020-08" db="EMBL/GenBank/DDBJ databases">
        <title>Genomic Encyclopedia of Type Strains, Phase IV (KMG-IV): sequencing the most valuable type-strain genomes for metagenomic binning, comparative biology and taxonomic classification.</title>
        <authorList>
            <person name="Goeker M."/>
        </authorList>
    </citation>
    <scope>NUCLEOTIDE SEQUENCE [LARGE SCALE GENOMIC DNA]</scope>
    <source>
        <strain evidence="2 3">DSM 5686</strain>
    </source>
</reference>